<keyword evidence="1" id="KW-1133">Transmembrane helix</keyword>
<dbReference type="Proteomes" id="UP000254133">
    <property type="component" value="Unassembled WGS sequence"/>
</dbReference>
<gene>
    <name evidence="2" type="ORF">NCTC9426_02300</name>
</gene>
<accession>A0A378PYD4</accession>
<reference evidence="2 3" key="1">
    <citation type="submission" date="2018-06" db="EMBL/GenBank/DDBJ databases">
        <authorList>
            <consortium name="Pathogen Informatics"/>
            <person name="Doyle S."/>
        </authorList>
    </citation>
    <scope>NUCLEOTIDE SEQUENCE [LARGE SCALE GENOMIC DNA]</scope>
    <source>
        <strain evidence="2 3">NCTC9426</strain>
    </source>
</reference>
<dbReference type="RefSeq" id="WP_115369845.1">
    <property type="nucleotide sequence ID" value="NZ_CP087791.1"/>
</dbReference>
<organism evidence="2 3">
    <name type="scientific">Moraxella bovis</name>
    <dbReference type="NCBI Taxonomy" id="476"/>
    <lineage>
        <taxon>Bacteria</taxon>
        <taxon>Pseudomonadati</taxon>
        <taxon>Pseudomonadota</taxon>
        <taxon>Gammaproteobacteria</taxon>
        <taxon>Moraxellales</taxon>
        <taxon>Moraxellaceae</taxon>
        <taxon>Moraxella</taxon>
    </lineage>
</organism>
<feature type="transmembrane region" description="Helical" evidence="1">
    <location>
        <begin position="12"/>
        <end position="45"/>
    </location>
</feature>
<name>A0A378PYD4_MORBO</name>
<feature type="transmembrane region" description="Helical" evidence="1">
    <location>
        <begin position="57"/>
        <end position="75"/>
    </location>
</feature>
<keyword evidence="1" id="KW-0472">Membrane</keyword>
<evidence type="ECO:0000256" key="1">
    <source>
        <dbReference type="SAM" id="Phobius"/>
    </source>
</evidence>
<sequence length="158" mass="18377">MKLSKKDGLNLFAFMVAMIILIVITGFDLIFSLPLMTIYLILYFFDKSTPQHQSKTKIISYLALLFLVIFGKSLVEPIFKDNIHQVCGILIKNDFEFFDRLIFNPPNTLIEKDTQTLEFRSFSTNIPINSQVCVNYIESDNTIWLFNDYVLDIKQSEN</sequence>
<evidence type="ECO:0000313" key="3">
    <source>
        <dbReference type="Proteomes" id="UP000254133"/>
    </source>
</evidence>
<proteinExistence type="predicted"/>
<keyword evidence="1" id="KW-0812">Transmembrane</keyword>
<dbReference type="AlphaFoldDB" id="A0A378PYD4"/>
<protein>
    <submittedName>
        <fullName evidence="2">Uncharacterized protein</fullName>
    </submittedName>
</protein>
<evidence type="ECO:0000313" key="2">
    <source>
        <dbReference type="EMBL" id="STY93570.1"/>
    </source>
</evidence>
<dbReference type="EMBL" id="UGPZ01000003">
    <property type="protein sequence ID" value="STY93570.1"/>
    <property type="molecule type" value="Genomic_DNA"/>
</dbReference>